<keyword evidence="10" id="KW-1185">Reference proteome</keyword>
<dbReference type="OrthoDB" id="9790951at2"/>
<evidence type="ECO:0000256" key="6">
    <source>
        <dbReference type="SAM" id="Coils"/>
    </source>
</evidence>
<organism evidence="9 10">
    <name type="scientific">Vreelandella andesensis</name>
    <dbReference type="NCBI Taxonomy" id="447567"/>
    <lineage>
        <taxon>Bacteria</taxon>
        <taxon>Pseudomonadati</taxon>
        <taxon>Pseudomonadota</taxon>
        <taxon>Gammaproteobacteria</taxon>
        <taxon>Oceanospirillales</taxon>
        <taxon>Halomonadaceae</taxon>
        <taxon>Vreelandella</taxon>
    </lineage>
</organism>
<dbReference type="RefSeq" id="WP_126943063.1">
    <property type="nucleotide sequence ID" value="NZ_RZHG01000003.1"/>
</dbReference>
<keyword evidence="4 7" id="KW-1133">Transmembrane helix</keyword>
<reference evidence="9 10" key="1">
    <citation type="submission" date="2018-12" db="EMBL/GenBank/DDBJ databases">
        <title>three novel Halomonas strain isolated from plants.</title>
        <authorList>
            <person name="Sun C."/>
        </authorList>
    </citation>
    <scope>NUCLEOTIDE SEQUENCE [LARGE SCALE GENOMIC DNA]</scope>
    <source>
        <strain evidence="9 10">DSM 19434</strain>
    </source>
</reference>
<keyword evidence="6" id="KW-0175">Coiled coil</keyword>
<gene>
    <name evidence="9" type="ORF">ELY33_01840</name>
</gene>
<dbReference type="PIRSF" id="PIRSF006158">
    <property type="entry name" value="UCP006158_SH3"/>
    <property type="match status" value="1"/>
</dbReference>
<evidence type="ECO:0000256" key="5">
    <source>
        <dbReference type="ARBA" id="ARBA00023136"/>
    </source>
</evidence>
<evidence type="ECO:0000256" key="4">
    <source>
        <dbReference type="ARBA" id="ARBA00022989"/>
    </source>
</evidence>
<dbReference type="SMART" id="SM00287">
    <property type="entry name" value="SH3b"/>
    <property type="match status" value="1"/>
</dbReference>
<dbReference type="AlphaFoldDB" id="A0A3S0Y9Z6"/>
<dbReference type="InterPro" id="IPR016476">
    <property type="entry name" value="SH3_dom_pro"/>
</dbReference>
<evidence type="ECO:0000259" key="8">
    <source>
        <dbReference type="PROSITE" id="PS51781"/>
    </source>
</evidence>
<keyword evidence="2 7" id="KW-0812">Transmembrane</keyword>
<dbReference type="InterPro" id="IPR003646">
    <property type="entry name" value="SH3-like_bac-type"/>
</dbReference>
<feature type="transmembrane region" description="Helical" evidence="7">
    <location>
        <begin position="191"/>
        <end position="212"/>
    </location>
</feature>
<dbReference type="Proteomes" id="UP000287336">
    <property type="component" value="Unassembled WGS sequence"/>
</dbReference>
<dbReference type="GO" id="GO:0016020">
    <property type="term" value="C:membrane"/>
    <property type="evidence" value="ECO:0007669"/>
    <property type="project" value="UniProtKB-SubCell"/>
</dbReference>
<keyword evidence="3" id="KW-0732">Signal</keyword>
<evidence type="ECO:0000256" key="7">
    <source>
        <dbReference type="SAM" id="Phobius"/>
    </source>
</evidence>
<keyword evidence="5 7" id="KW-0472">Membrane</keyword>
<dbReference type="NCBIfam" id="TIGR04211">
    <property type="entry name" value="SH3_and_anchor"/>
    <property type="match status" value="1"/>
</dbReference>
<dbReference type="PROSITE" id="PS51781">
    <property type="entry name" value="SH3B"/>
    <property type="match status" value="1"/>
</dbReference>
<dbReference type="EMBL" id="RZHG01000003">
    <property type="protein sequence ID" value="RUR33998.1"/>
    <property type="molecule type" value="Genomic_DNA"/>
</dbReference>
<sequence>MPVNKLRSINKLSSKNKFRSSCYAATVGVLLSVGIAPVFAQSDSRAWVSDELSTYVRSGPTDGYRIVGTLNAGEQVEVLENSGNYTRVRGNGGDVVWVLSSELQQTPSAREQLPVLQTQVDELTQELDGINDTWEQRVSSMTETLDIREQRIVDLEARNRELDNEAEQSRQQVRALQARLDTQEEDLLMRYFMYGGGVAGAGLLVGLIVPHLPRRRKKSDRWF</sequence>
<dbReference type="Gene3D" id="2.30.30.40">
    <property type="entry name" value="SH3 Domains"/>
    <property type="match status" value="1"/>
</dbReference>
<comment type="subcellular location">
    <subcellularLocation>
        <location evidence="1">Membrane</location>
        <topology evidence="1">Single-pass membrane protein</topology>
    </subcellularLocation>
</comment>
<evidence type="ECO:0000256" key="2">
    <source>
        <dbReference type="ARBA" id="ARBA00022692"/>
    </source>
</evidence>
<evidence type="ECO:0000313" key="9">
    <source>
        <dbReference type="EMBL" id="RUR33998.1"/>
    </source>
</evidence>
<name>A0A3S0Y9Z6_9GAMM</name>
<comment type="caution">
    <text evidence="9">The sequence shown here is derived from an EMBL/GenBank/DDBJ whole genome shotgun (WGS) entry which is preliminary data.</text>
</comment>
<dbReference type="Pfam" id="PF08239">
    <property type="entry name" value="SH3_3"/>
    <property type="match status" value="1"/>
</dbReference>
<feature type="coiled-coil region" evidence="6">
    <location>
        <begin position="113"/>
        <end position="186"/>
    </location>
</feature>
<protein>
    <submittedName>
        <fullName evidence="9">SH3 domain-containing protein</fullName>
    </submittedName>
</protein>
<evidence type="ECO:0000256" key="1">
    <source>
        <dbReference type="ARBA" id="ARBA00004167"/>
    </source>
</evidence>
<proteinExistence type="predicted"/>
<evidence type="ECO:0000256" key="3">
    <source>
        <dbReference type="ARBA" id="ARBA00022729"/>
    </source>
</evidence>
<evidence type="ECO:0000313" key="10">
    <source>
        <dbReference type="Proteomes" id="UP000287336"/>
    </source>
</evidence>
<feature type="domain" description="SH3b" evidence="8">
    <location>
        <begin position="43"/>
        <end position="107"/>
    </location>
</feature>
<accession>A0A3S0Y9Z6</accession>